<organism evidence="1">
    <name type="scientific">Octopus bimaculoides</name>
    <name type="common">California two-spotted octopus</name>
    <dbReference type="NCBI Taxonomy" id="37653"/>
    <lineage>
        <taxon>Eukaryota</taxon>
        <taxon>Metazoa</taxon>
        <taxon>Spiralia</taxon>
        <taxon>Lophotrochozoa</taxon>
        <taxon>Mollusca</taxon>
        <taxon>Cephalopoda</taxon>
        <taxon>Coleoidea</taxon>
        <taxon>Octopodiformes</taxon>
        <taxon>Octopoda</taxon>
        <taxon>Incirrata</taxon>
        <taxon>Octopodidae</taxon>
        <taxon>Octopus</taxon>
    </lineage>
</organism>
<feature type="non-terminal residue" evidence="1">
    <location>
        <position position="1"/>
    </location>
</feature>
<sequence>INNMLLNKLPEEVFTYSSIDSVVDDQDSVKYSIKFLNSLNRQGLLFMLLRNLSQPKLCNGTTLIVHKLLRKCIEANILTGCGKRDTVFIPRIPVISSNVLFQLKRLQFPIQVSFAMSINKV</sequence>
<dbReference type="PANTHER" id="PTHR23274">
    <property type="entry name" value="DNA HELICASE-RELATED"/>
    <property type="match status" value="1"/>
</dbReference>
<dbReference type="AlphaFoldDB" id="A0A0L8HW93"/>
<proteinExistence type="predicted"/>
<accession>A0A0L8HW93</accession>
<name>A0A0L8HW93_OCTBM</name>
<dbReference type="GO" id="GO:0005657">
    <property type="term" value="C:replication fork"/>
    <property type="evidence" value="ECO:0007669"/>
    <property type="project" value="TreeGrafter"/>
</dbReference>
<dbReference type="OrthoDB" id="6265497at2759"/>
<gene>
    <name evidence="1" type="ORF">OCBIM_22005277mg</name>
</gene>
<dbReference type="PANTHER" id="PTHR23274:SF51">
    <property type="entry name" value="OS03G0423850 PROTEIN"/>
    <property type="match status" value="1"/>
</dbReference>
<reference evidence="1" key="1">
    <citation type="submission" date="2015-07" db="EMBL/GenBank/DDBJ databases">
        <title>MeaNS - Measles Nucleotide Surveillance Program.</title>
        <authorList>
            <person name="Tran T."/>
            <person name="Druce J."/>
        </authorList>
    </citation>
    <scope>NUCLEOTIDE SEQUENCE</scope>
    <source>
        <strain evidence="1">UCB-OBI-ISO-001</strain>
        <tissue evidence="1">Gonad</tissue>
    </source>
</reference>
<dbReference type="STRING" id="37653.A0A0L8HW93"/>
<feature type="non-terminal residue" evidence="1">
    <location>
        <position position="121"/>
    </location>
</feature>
<evidence type="ECO:0000313" key="1">
    <source>
        <dbReference type="EMBL" id="KOF93055.1"/>
    </source>
</evidence>
<dbReference type="EMBL" id="KQ417238">
    <property type="protein sequence ID" value="KOF93055.1"/>
    <property type="molecule type" value="Genomic_DNA"/>
</dbReference>
<protein>
    <submittedName>
        <fullName evidence="1">Uncharacterized protein</fullName>
    </submittedName>
</protein>
<dbReference type="GO" id="GO:0006260">
    <property type="term" value="P:DNA replication"/>
    <property type="evidence" value="ECO:0007669"/>
    <property type="project" value="TreeGrafter"/>
</dbReference>